<dbReference type="EMBL" id="BONZ01000100">
    <property type="protein sequence ID" value="GIH20537.1"/>
    <property type="molecule type" value="Genomic_DNA"/>
</dbReference>
<gene>
    <name evidence="1" type="ORF">Raf01_87090</name>
</gene>
<evidence type="ECO:0000313" key="1">
    <source>
        <dbReference type="EMBL" id="GIH20537.1"/>
    </source>
</evidence>
<accession>A0A8J3R2V5</accession>
<name>A0A8J3R2V5_9ACTN</name>
<dbReference type="RefSeq" id="WP_203923967.1">
    <property type="nucleotide sequence ID" value="NZ_BONZ01000100.1"/>
</dbReference>
<keyword evidence="2" id="KW-1185">Reference proteome</keyword>
<reference evidence="1" key="1">
    <citation type="submission" date="2021-01" db="EMBL/GenBank/DDBJ databases">
        <title>Whole genome shotgun sequence of Rugosimonospora africana NBRC 104875.</title>
        <authorList>
            <person name="Komaki H."/>
            <person name="Tamura T."/>
        </authorList>
    </citation>
    <scope>NUCLEOTIDE SEQUENCE</scope>
    <source>
        <strain evidence="1">NBRC 104875</strain>
    </source>
</reference>
<organism evidence="1 2">
    <name type="scientific">Rugosimonospora africana</name>
    <dbReference type="NCBI Taxonomy" id="556532"/>
    <lineage>
        <taxon>Bacteria</taxon>
        <taxon>Bacillati</taxon>
        <taxon>Actinomycetota</taxon>
        <taxon>Actinomycetes</taxon>
        <taxon>Micromonosporales</taxon>
        <taxon>Micromonosporaceae</taxon>
        <taxon>Rugosimonospora</taxon>
    </lineage>
</organism>
<proteinExistence type="predicted"/>
<dbReference type="AlphaFoldDB" id="A0A8J3R2V5"/>
<evidence type="ECO:0000313" key="2">
    <source>
        <dbReference type="Proteomes" id="UP000642748"/>
    </source>
</evidence>
<comment type="caution">
    <text evidence="1">The sequence shown here is derived from an EMBL/GenBank/DDBJ whole genome shotgun (WGS) entry which is preliminary data.</text>
</comment>
<dbReference type="Proteomes" id="UP000642748">
    <property type="component" value="Unassembled WGS sequence"/>
</dbReference>
<sequence length="45" mass="5140">MTGLRSIEITRRYTLAMFDRHLRHIPQHLLGSASSCYPEVAIVAQ</sequence>
<protein>
    <submittedName>
        <fullName evidence="1">Uncharacterized protein</fullName>
    </submittedName>
</protein>